<feature type="region of interest" description="Disordered" evidence="1">
    <location>
        <begin position="1"/>
        <end position="94"/>
    </location>
</feature>
<proteinExistence type="predicted"/>
<evidence type="ECO:0000313" key="3">
    <source>
        <dbReference type="Proteomes" id="UP000250266"/>
    </source>
</evidence>
<feature type="compositionally biased region" description="Polar residues" evidence="1">
    <location>
        <begin position="65"/>
        <end position="75"/>
    </location>
</feature>
<sequence length="322" mass="35271">MSVCIPRQNYHLVSSSSSSTSSCSSQFRSFHSSAHPSSEDLPSEIPSSEGPSEDLSSAQRSSSSTNQIRIHNQSHALPPNDESDGEWEAAQPGPTTIFPNLNIAHLPPPPSERLDVRVVAGIEAMPAEIRTALFTCLQDLGRALRPFKGPDLGGDKKGWLEGMREERFEWENRIALPWIRGEMARLHVVCSQLAAKGRFRHLLVALSEIAMAVNRLGDPPEPDPVWKKDAVVSMAEKARDAGEKEARGAYLGILVKMVIELVDEVGGVGERIHRTGILTENKFQLVKAVDEQEGERGEEGCRGEGRAEGWGSDVFEIESRCG</sequence>
<dbReference type="EMBL" id="KV744891">
    <property type="protein sequence ID" value="OCK82334.1"/>
    <property type="molecule type" value="Genomic_DNA"/>
</dbReference>
<name>A0A8E2JH29_9PEZI</name>
<feature type="compositionally biased region" description="Low complexity" evidence="1">
    <location>
        <begin position="43"/>
        <end position="64"/>
    </location>
</feature>
<reference evidence="2 3" key="1">
    <citation type="journal article" date="2016" name="Nat. Commun.">
        <title>Ectomycorrhizal ecology is imprinted in the genome of the dominant symbiotic fungus Cenococcum geophilum.</title>
        <authorList>
            <consortium name="DOE Joint Genome Institute"/>
            <person name="Peter M."/>
            <person name="Kohler A."/>
            <person name="Ohm R.A."/>
            <person name="Kuo A."/>
            <person name="Krutzmann J."/>
            <person name="Morin E."/>
            <person name="Arend M."/>
            <person name="Barry K.W."/>
            <person name="Binder M."/>
            <person name="Choi C."/>
            <person name="Clum A."/>
            <person name="Copeland A."/>
            <person name="Grisel N."/>
            <person name="Haridas S."/>
            <person name="Kipfer T."/>
            <person name="LaButti K."/>
            <person name="Lindquist E."/>
            <person name="Lipzen A."/>
            <person name="Maire R."/>
            <person name="Meier B."/>
            <person name="Mihaltcheva S."/>
            <person name="Molinier V."/>
            <person name="Murat C."/>
            <person name="Poggeler S."/>
            <person name="Quandt C.A."/>
            <person name="Sperisen C."/>
            <person name="Tritt A."/>
            <person name="Tisserant E."/>
            <person name="Crous P.W."/>
            <person name="Henrissat B."/>
            <person name="Nehls U."/>
            <person name="Egli S."/>
            <person name="Spatafora J.W."/>
            <person name="Grigoriev I.V."/>
            <person name="Martin F.M."/>
        </authorList>
    </citation>
    <scope>NUCLEOTIDE SEQUENCE [LARGE SCALE GENOMIC DNA]</scope>
    <source>
        <strain evidence="2 3">CBS 459.81</strain>
    </source>
</reference>
<gene>
    <name evidence="2" type="ORF">K432DRAFT_380508</name>
</gene>
<evidence type="ECO:0000313" key="2">
    <source>
        <dbReference type="EMBL" id="OCK82334.1"/>
    </source>
</evidence>
<evidence type="ECO:0000256" key="1">
    <source>
        <dbReference type="SAM" id="MobiDB-lite"/>
    </source>
</evidence>
<keyword evidence="3" id="KW-1185">Reference proteome</keyword>
<dbReference type="PROSITE" id="PS51257">
    <property type="entry name" value="PROKAR_LIPOPROTEIN"/>
    <property type="match status" value="1"/>
</dbReference>
<feature type="compositionally biased region" description="Low complexity" evidence="1">
    <location>
        <begin position="14"/>
        <end position="33"/>
    </location>
</feature>
<dbReference type="Proteomes" id="UP000250266">
    <property type="component" value="Unassembled WGS sequence"/>
</dbReference>
<dbReference type="AlphaFoldDB" id="A0A8E2JH29"/>
<organism evidence="2 3">
    <name type="scientific">Lepidopterella palustris CBS 459.81</name>
    <dbReference type="NCBI Taxonomy" id="1314670"/>
    <lineage>
        <taxon>Eukaryota</taxon>
        <taxon>Fungi</taxon>
        <taxon>Dikarya</taxon>
        <taxon>Ascomycota</taxon>
        <taxon>Pezizomycotina</taxon>
        <taxon>Dothideomycetes</taxon>
        <taxon>Pleosporomycetidae</taxon>
        <taxon>Mytilinidiales</taxon>
        <taxon>Argynnaceae</taxon>
        <taxon>Lepidopterella</taxon>
    </lineage>
</organism>
<dbReference type="OrthoDB" id="10606682at2759"/>
<protein>
    <submittedName>
        <fullName evidence="2">Uncharacterized protein</fullName>
    </submittedName>
</protein>
<accession>A0A8E2JH29</accession>